<dbReference type="Pfam" id="PF00328">
    <property type="entry name" value="His_Phos_2"/>
    <property type="match status" value="2"/>
</dbReference>
<evidence type="ECO:0000256" key="2">
    <source>
        <dbReference type="ARBA" id="ARBA00005375"/>
    </source>
</evidence>
<evidence type="ECO:0000256" key="8">
    <source>
        <dbReference type="SAM" id="SignalP"/>
    </source>
</evidence>
<dbReference type="SUPFAM" id="SSF53254">
    <property type="entry name" value="Phosphoglycerate mutase-like"/>
    <property type="match status" value="1"/>
</dbReference>
<evidence type="ECO:0000313" key="9">
    <source>
        <dbReference type="EMBL" id="KAJ1370860.1"/>
    </source>
</evidence>
<protein>
    <recommendedName>
        <fullName evidence="3">acid phosphatase</fullName>
        <ecNumber evidence="3">3.1.3.2</ecNumber>
    </recommendedName>
</protein>
<organism evidence="9 10">
    <name type="scientific">Parelaphostrongylus tenuis</name>
    <name type="common">Meningeal worm</name>
    <dbReference type="NCBI Taxonomy" id="148309"/>
    <lineage>
        <taxon>Eukaryota</taxon>
        <taxon>Metazoa</taxon>
        <taxon>Ecdysozoa</taxon>
        <taxon>Nematoda</taxon>
        <taxon>Chromadorea</taxon>
        <taxon>Rhabditida</taxon>
        <taxon>Rhabditina</taxon>
        <taxon>Rhabditomorpha</taxon>
        <taxon>Strongyloidea</taxon>
        <taxon>Metastrongylidae</taxon>
        <taxon>Parelaphostrongylus</taxon>
    </lineage>
</organism>
<evidence type="ECO:0000256" key="3">
    <source>
        <dbReference type="ARBA" id="ARBA00012646"/>
    </source>
</evidence>
<dbReference type="AlphaFoldDB" id="A0AAD5R7H7"/>
<dbReference type="InterPro" id="IPR000560">
    <property type="entry name" value="His_Pase_clade-2"/>
</dbReference>
<dbReference type="Gene3D" id="3.40.50.1240">
    <property type="entry name" value="Phosphoglycerate mutase-like"/>
    <property type="match status" value="2"/>
</dbReference>
<evidence type="ECO:0000256" key="6">
    <source>
        <dbReference type="ARBA" id="ARBA00023157"/>
    </source>
</evidence>
<dbReference type="PANTHER" id="PTHR11567">
    <property type="entry name" value="ACID PHOSPHATASE-RELATED"/>
    <property type="match status" value="1"/>
</dbReference>
<keyword evidence="4 8" id="KW-0732">Signal</keyword>
<evidence type="ECO:0000256" key="1">
    <source>
        <dbReference type="ARBA" id="ARBA00000032"/>
    </source>
</evidence>
<dbReference type="PANTHER" id="PTHR11567:SF211">
    <property type="entry name" value="PROSTATIC ACID PHOSPHATASE"/>
    <property type="match status" value="1"/>
</dbReference>
<feature type="chain" id="PRO_5041990517" description="acid phosphatase" evidence="8">
    <location>
        <begin position="19"/>
        <end position="395"/>
    </location>
</feature>
<dbReference type="EMBL" id="JAHQIW010006868">
    <property type="protein sequence ID" value="KAJ1370860.1"/>
    <property type="molecule type" value="Genomic_DNA"/>
</dbReference>
<reference evidence="9" key="1">
    <citation type="submission" date="2021-06" db="EMBL/GenBank/DDBJ databases">
        <title>Parelaphostrongylus tenuis whole genome reference sequence.</title>
        <authorList>
            <person name="Garwood T.J."/>
            <person name="Larsen P.A."/>
            <person name="Fountain-Jones N.M."/>
            <person name="Garbe J.R."/>
            <person name="Macchietto M.G."/>
            <person name="Kania S.A."/>
            <person name="Gerhold R.W."/>
            <person name="Richards J.E."/>
            <person name="Wolf T.M."/>
        </authorList>
    </citation>
    <scope>NUCLEOTIDE SEQUENCE</scope>
    <source>
        <strain evidence="9">MNPRO001-30</strain>
        <tissue evidence="9">Meninges</tissue>
    </source>
</reference>
<keyword evidence="7" id="KW-0325">Glycoprotein</keyword>
<accession>A0AAD5R7H7</accession>
<comment type="similarity">
    <text evidence="2">Belongs to the histidine acid phosphatase family.</text>
</comment>
<comment type="caution">
    <text evidence="9">The sequence shown here is derived from an EMBL/GenBank/DDBJ whole genome shotgun (WGS) entry which is preliminary data.</text>
</comment>
<evidence type="ECO:0000256" key="7">
    <source>
        <dbReference type="ARBA" id="ARBA00023180"/>
    </source>
</evidence>
<dbReference type="EC" id="3.1.3.2" evidence="3"/>
<keyword evidence="5" id="KW-0378">Hydrolase</keyword>
<evidence type="ECO:0000313" key="10">
    <source>
        <dbReference type="Proteomes" id="UP001196413"/>
    </source>
</evidence>
<evidence type="ECO:0000256" key="4">
    <source>
        <dbReference type="ARBA" id="ARBA00022729"/>
    </source>
</evidence>
<keyword evidence="10" id="KW-1185">Reference proteome</keyword>
<comment type="catalytic activity">
    <reaction evidence="1">
        <text>a phosphate monoester + H2O = an alcohol + phosphate</text>
        <dbReference type="Rhea" id="RHEA:15017"/>
        <dbReference type="ChEBI" id="CHEBI:15377"/>
        <dbReference type="ChEBI" id="CHEBI:30879"/>
        <dbReference type="ChEBI" id="CHEBI:43474"/>
        <dbReference type="ChEBI" id="CHEBI:67140"/>
        <dbReference type="EC" id="3.1.3.2"/>
    </reaction>
</comment>
<dbReference type="PROSITE" id="PS00616">
    <property type="entry name" value="HIS_ACID_PHOSPHAT_1"/>
    <property type="match status" value="1"/>
</dbReference>
<feature type="signal peptide" evidence="8">
    <location>
        <begin position="1"/>
        <end position="18"/>
    </location>
</feature>
<dbReference type="Proteomes" id="UP001196413">
    <property type="component" value="Unassembled WGS sequence"/>
</dbReference>
<dbReference type="InterPro" id="IPR033379">
    <property type="entry name" value="Acid_Pase_AS"/>
</dbReference>
<dbReference type="GO" id="GO:0003993">
    <property type="term" value="F:acid phosphatase activity"/>
    <property type="evidence" value="ECO:0007669"/>
    <property type="project" value="UniProtKB-EC"/>
</dbReference>
<dbReference type="InterPro" id="IPR029033">
    <property type="entry name" value="His_PPase_superfam"/>
</dbReference>
<dbReference type="InterPro" id="IPR050645">
    <property type="entry name" value="Histidine_acid_phosphatase"/>
</dbReference>
<sequence>MISAVILLIPLTTAITDGEMELLLVHGVWRHGDRSPTTTFPTDPIQEGDWTFGGGGFGQLSPEGMAQHLRFGKLLREFYVDTRFLNRKYSSKEIHIRSTDVNRTIISAMSNMLGMYGQNDNSSQAGVDYPKKEGWPAGYVPIPVHIVDYYTDHIGNPDAECKRKSLLWQMQIYKNETLRAKNKWFTDDLFSNITNVNNQIALYQSGIFNETLMMNNLNIGLEIQKVRGGSLFNEINSRMNAKLDCANRNSSECNWIKALKYYVYSAHDTTVYAFLSVMGIEERVVLPGGYPAYSAGAFVELWMNTTDNQPYFKLLYHKNEKKRSDTLNSITHFIGACGKAAEYCKLNIFRNFAALTKPDEPIETWCNVDPRKSSPPSWTLSTIALIILSSLRLNA</sequence>
<evidence type="ECO:0000256" key="5">
    <source>
        <dbReference type="ARBA" id="ARBA00022801"/>
    </source>
</evidence>
<dbReference type="CDD" id="cd07061">
    <property type="entry name" value="HP_HAP_like"/>
    <property type="match status" value="1"/>
</dbReference>
<name>A0AAD5R7H7_PARTN</name>
<keyword evidence="6" id="KW-1015">Disulfide bond</keyword>
<gene>
    <name evidence="9" type="ORF">KIN20_032680</name>
</gene>
<proteinExistence type="inferred from homology"/>